<evidence type="ECO:0000259" key="1">
    <source>
        <dbReference type="Pfam" id="PF14344"/>
    </source>
</evidence>
<keyword evidence="3" id="KW-1185">Reference proteome</keyword>
<gene>
    <name evidence="2" type="ORF">E0W69_017800</name>
</gene>
<organism evidence="2 3">
    <name type="scientific">Rhizosphaericola mali</name>
    <dbReference type="NCBI Taxonomy" id="2545455"/>
    <lineage>
        <taxon>Bacteria</taxon>
        <taxon>Pseudomonadati</taxon>
        <taxon>Bacteroidota</taxon>
        <taxon>Chitinophagia</taxon>
        <taxon>Chitinophagales</taxon>
        <taxon>Chitinophagaceae</taxon>
        <taxon>Rhizosphaericola</taxon>
    </lineage>
</organism>
<evidence type="ECO:0000313" key="2">
    <source>
        <dbReference type="EMBL" id="QES90429.1"/>
    </source>
</evidence>
<feature type="domain" description="DUF4397" evidence="1">
    <location>
        <begin position="34"/>
        <end position="151"/>
    </location>
</feature>
<dbReference type="PROSITE" id="PS51257">
    <property type="entry name" value="PROKAR_LIPOPROTEIN"/>
    <property type="match status" value="1"/>
</dbReference>
<evidence type="ECO:0000313" key="3">
    <source>
        <dbReference type="Proteomes" id="UP000292424"/>
    </source>
</evidence>
<dbReference type="OrthoDB" id="9792011at2"/>
<dbReference type="Proteomes" id="UP000292424">
    <property type="component" value="Chromosome"/>
</dbReference>
<dbReference type="InterPro" id="IPR025510">
    <property type="entry name" value="DUF4397"/>
</dbReference>
<dbReference type="EMBL" id="CP044016">
    <property type="protein sequence ID" value="QES90429.1"/>
    <property type="molecule type" value="Genomic_DNA"/>
</dbReference>
<dbReference type="RefSeq" id="WP_131331411.1">
    <property type="nucleotide sequence ID" value="NZ_CP044016.1"/>
</dbReference>
<accession>A0A5P2G814</accession>
<dbReference type="AlphaFoldDB" id="A0A5P2G814"/>
<proteinExistence type="predicted"/>
<reference evidence="2 3" key="1">
    <citation type="submission" date="2019-09" db="EMBL/GenBank/DDBJ databases">
        <title>Complete genome sequence of Arachidicoccus sp. B3-10 isolated from apple orchard soil.</title>
        <authorList>
            <person name="Kim H.S."/>
            <person name="Han K.-I."/>
            <person name="Suh M.K."/>
            <person name="Lee K.C."/>
            <person name="Eom M.K."/>
            <person name="Kim J.-S."/>
            <person name="Kang S.W."/>
            <person name="Sin Y."/>
            <person name="Lee J.-S."/>
        </authorList>
    </citation>
    <scope>NUCLEOTIDE SEQUENCE [LARGE SCALE GENOMIC DNA]</scope>
    <source>
        <strain evidence="2 3">B3-10</strain>
    </source>
</reference>
<sequence length="245" mass="26998">MRITTLLFIALGLFIFLISCSKNDSSVPALTAMKFTNAYPGHTYDIYTNDNKLVSSLTYDSSTSYAYGEPKIYSIKINETGSSTDLVNGIQQLQSGVNYSMYLAPVVNIADSSLVSDAVSSVILNDNTTIPNIDTCKIRIIDLAPFTPIVNFVFSQDGRTARADTLWPSLNRYFNDQETYSSRTAFFQIPSGVWHVNYLKAIDSTVLISRSTLNFQSRGVYTIYLKGVANGQGGIYTVSSTIISQ</sequence>
<dbReference type="Pfam" id="PF14344">
    <property type="entry name" value="DUF4397"/>
    <property type="match status" value="1"/>
</dbReference>
<protein>
    <submittedName>
        <fullName evidence="2">DUF4397 domain-containing protein</fullName>
    </submittedName>
</protein>
<name>A0A5P2G814_9BACT</name>
<dbReference type="KEGG" id="arac:E0W69_017800"/>